<dbReference type="PIRSF" id="PIRSF001435">
    <property type="entry name" value="Nth"/>
    <property type="match status" value="1"/>
</dbReference>
<dbReference type="Gene3D" id="1.10.1670.10">
    <property type="entry name" value="Helix-hairpin-Helix base-excision DNA repair enzymes (C-terminal)"/>
    <property type="match status" value="1"/>
</dbReference>
<keyword evidence="4" id="KW-0411">Iron-sulfur</keyword>
<dbReference type="SMART" id="SM00478">
    <property type="entry name" value="ENDO3c"/>
    <property type="match status" value="1"/>
</dbReference>
<keyword evidence="6" id="KW-0255">Endonuclease</keyword>
<dbReference type="Gene3D" id="1.10.340.30">
    <property type="entry name" value="Hypothetical protein, domain 2"/>
    <property type="match status" value="1"/>
</dbReference>
<dbReference type="CDD" id="cd00056">
    <property type="entry name" value="ENDO3c"/>
    <property type="match status" value="1"/>
</dbReference>
<sequence length="225" mass="25905">MKRMKGTLEKLFDLLYSHFGPQHWWPGETELEIIVGAVLTQNTSWKNVEKAIENLKRAGKMDLNALHLTNESEVAKLIRPSGFFKLKASRLKNIVDFLFRAGGIEALKEKDLHELRETLLRIRGIGPETADSILLYALGKPVFVVDAYTRRILKRIGLIQRENVSYDEIQQLFMKNLPQDVQLYNEYHALFVKLGKTYCTKRTPNCNSCPALSICKYGKEMAYVR</sequence>
<keyword evidence="2" id="KW-0479">Metal-binding</keyword>
<evidence type="ECO:0000256" key="4">
    <source>
        <dbReference type="ARBA" id="ARBA00023014"/>
    </source>
</evidence>
<evidence type="ECO:0000256" key="1">
    <source>
        <dbReference type="ARBA" id="ARBA00022485"/>
    </source>
</evidence>
<evidence type="ECO:0000256" key="3">
    <source>
        <dbReference type="ARBA" id="ARBA00023004"/>
    </source>
</evidence>
<dbReference type="EMBL" id="DTDJ01000021">
    <property type="protein sequence ID" value="HGL17150.1"/>
    <property type="molecule type" value="Genomic_DNA"/>
</dbReference>
<dbReference type="InterPro" id="IPR003265">
    <property type="entry name" value="HhH-GPD_domain"/>
</dbReference>
<dbReference type="GO" id="GO:0004519">
    <property type="term" value="F:endonuclease activity"/>
    <property type="evidence" value="ECO:0007669"/>
    <property type="project" value="UniProtKB-KW"/>
</dbReference>
<dbReference type="AlphaFoldDB" id="A0A7V3ZXH4"/>
<dbReference type="PANTHER" id="PTHR10359:SF19">
    <property type="entry name" value="DNA REPAIR GLYCOSYLASE MJ1434-RELATED"/>
    <property type="match status" value="1"/>
</dbReference>
<evidence type="ECO:0000256" key="2">
    <source>
        <dbReference type="ARBA" id="ARBA00022723"/>
    </source>
</evidence>
<dbReference type="GO" id="GO:0046872">
    <property type="term" value="F:metal ion binding"/>
    <property type="evidence" value="ECO:0007669"/>
    <property type="project" value="UniProtKB-KW"/>
</dbReference>
<dbReference type="GO" id="GO:0006284">
    <property type="term" value="P:base-excision repair"/>
    <property type="evidence" value="ECO:0007669"/>
    <property type="project" value="InterPro"/>
</dbReference>
<name>A0A7V3ZXH4_UNCW3</name>
<proteinExistence type="predicted"/>
<dbReference type="InterPro" id="IPR023170">
    <property type="entry name" value="HhH_base_excis_C"/>
</dbReference>
<dbReference type="Pfam" id="PF00730">
    <property type="entry name" value="HhH-GPD"/>
    <property type="match status" value="1"/>
</dbReference>
<gene>
    <name evidence="6" type="ORF">ENU66_02285</name>
</gene>
<accession>A0A7V3ZXH4</accession>
<organism evidence="6">
    <name type="scientific">candidate division WOR-3 bacterium</name>
    <dbReference type="NCBI Taxonomy" id="2052148"/>
    <lineage>
        <taxon>Bacteria</taxon>
        <taxon>Bacteria division WOR-3</taxon>
    </lineage>
</organism>
<evidence type="ECO:0000313" key="6">
    <source>
        <dbReference type="EMBL" id="HGL17150.1"/>
    </source>
</evidence>
<keyword evidence="1" id="KW-0004">4Fe-4S</keyword>
<keyword evidence="6" id="KW-0540">Nuclease</keyword>
<dbReference type="GO" id="GO:0051539">
    <property type="term" value="F:4 iron, 4 sulfur cluster binding"/>
    <property type="evidence" value="ECO:0007669"/>
    <property type="project" value="UniProtKB-KW"/>
</dbReference>
<feature type="domain" description="HhH-GPD" evidence="5">
    <location>
        <begin position="39"/>
        <end position="197"/>
    </location>
</feature>
<keyword evidence="3" id="KW-0408">Iron</keyword>
<reference evidence="6" key="1">
    <citation type="journal article" date="2020" name="mSystems">
        <title>Genome- and Community-Level Interaction Insights into Carbon Utilization and Element Cycling Functions of Hydrothermarchaeota in Hydrothermal Sediment.</title>
        <authorList>
            <person name="Zhou Z."/>
            <person name="Liu Y."/>
            <person name="Xu W."/>
            <person name="Pan J."/>
            <person name="Luo Z.H."/>
            <person name="Li M."/>
        </authorList>
    </citation>
    <scope>NUCLEOTIDE SEQUENCE [LARGE SCALE GENOMIC DNA]</scope>
    <source>
        <strain evidence="6">SpSt-69</strain>
    </source>
</reference>
<dbReference type="PANTHER" id="PTHR10359">
    <property type="entry name" value="A/G-SPECIFIC ADENINE GLYCOSYLASE/ENDONUCLEASE III"/>
    <property type="match status" value="1"/>
</dbReference>
<protein>
    <submittedName>
        <fullName evidence="6">Endonuclease III domain-containing protein</fullName>
    </submittedName>
</protein>
<keyword evidence="6" id="KW-0378">Hydrolase</keyword>
<dbReference type="InterPro" id="IPR011257">
    <property type="entry name" value="DNA_glycosylase"/>
</dbReference>
<comment type="caution">
    <text evidence="6">The sequence shown here is derived from an EMBL/GenBank/DDBJ whole genome shotgun (WGS) entry which is preliminary data.</text>
</comment>
<evidence type="ECO:0000259" key="5">
    <source>
        <dbReference type="SMART" id="SM00478"/>
    </source>
</evidence>
<dbReference type="SUPFAM" id="SSF48150">
    <property type="entry name" value="DNA-glycosylase"/>
    <property type="match status" value="1"/>
</dbReference>